<name>A0AA36DRN1_CYLNA</name>
<sequence length="143" mass="15897">MDFVAIYFAMGSSEGNLAMGSSEEAKAVLAPVLGQFHELAKAKNFEKLAAFYDPDAVFVQAGKSAIYGREALVKSFGEFLARAGKLTRKTSDEQYAMCGDLIILTANYETETEMMGVLRGKFTQIWRQNADKYMLLHFEDALK</sequence>
<accession>A0AA36DRN1</accession>
<protein>
    <recommendedName>
        <fullName evidence="1">DUF4440 domain-containing protein</fullName>
    </recommendedName>
</protein>
<dbReference type="PANTHER" id="PTHR31664">
    <property type="entry name" value="PROTEIN CBG16427"/>
    <property type="match status" value="1"/>
</dbReference>
<evidence type="ECO:0000313" key="2">
    <source>
        <dbReference type="EMBL" id="CAJ0591394.1"/>
    </source>
</evidence>
<dbReference type="AlphaFoldDB" id="A0AA36DRN1"/>
<comment type="caution">
    <text evidence="2">The sequence shown here is derived from an EMBL/GenBank/DDBJ whole genome shotgun (WGS) entry which is preliminary data.</text>
</comment>
<evidence type="ECO:0000259" key="1">
    <source>
        <dbReference type="Pfam" id="PF14534"/>
    </source>
</evidence>
<dbReference type="EMBL" id="CATQJL010000001">
    <property type="protein sequence ID" value="CAJ0591394.1"/>
    <property type="molecule type" value="Genomic_DNA"/>
</dbReference>
<reference evidence="2" key="1">
    <citation type="submission" date="2023-07" db="EMBL/GenBank/DDBJ databases">
        <authorList>
            <consortium name="CYATHOMIX"/>
        </authorList>
    </citation>
    <scope>NUCLEOTIDE SEQUENCE</scope>
    <source>
        <strain evidence="2">N/A</strain>
    </source>
</reference>
<dbReference type="Gene3D" id="3.10.450.50">
    <property type="match status" value="1"/>
</dbReference>
<feature type="domain" description="DUF4440" evidence="1">
    <location>
        <begin position="35"/>
        <end position="134"/>
    </location>
</feature>
<dbReference type="SUPFAM" id="SSF54427">
    <property type="entry name" value="NTF2-like"/>
    <property type="match status" value="1"/>
</dbReference>
<dbReference type="Proteomes" id="UP001176961">
    <property type="component" value="Unassembled WGS sequence"/>
</dbReference>
<dbReference type="InterPro" id="IPR032710">
    <property type="entry name" value="NTF2-like_dom_sf"/>
</dbReference>
<dbReference type="Pfam" id="PF14534">
    <property type="entry name" value="DUF4440"/>
    <property type="match status" value="1"/>
</dbReference>
<dbReference type="InterPro" id="IPR027843">
    <property type="entry name" value="DUF4440"/>
</dbReference>
<proteinExistence type="predicted"/>
<evidence type="ECO:0000313" key="3">
    <source>
        <dbReference type="Proteomes" id="UP001176961"/>
    </source>
</evidence>
<organism evidence="2 3">
    <name type="scientific">Cylicocyclus nassatus</name>
    <name type="common">Nematode worm</name>
    <dbReference type="NCBI Taxonomy" id="53992"/>
    <lineage>
        <taxon>Eukaryota</taxon>
        <taxon>Metazoa</taxon>
        <taxon>Ecdysozoa</taxon>
        <taxon>Nematoda</taxon>
        <taxon>Chromadorea</taxon>
        <taxon>Rhabditida</taxon>
        <taxon>Rhabditina</taxon>
        <taxon>Rhabditomorpha</taxon>
        <taxon>Strongyloidea</taxon>
        <taxon>Strongylidae</taxon>
        <taxon>Cylicocyclus</taxon>
    </lineage>
</organism>
<keyword evidence="3" id="KW-1185">Reference proteome</keyword>
<dbReference type="PANTHER" id="PTHR31664:SF4">
    <property type="entry name" value="DUF4440 DOMAIN-CONTAINING PROTEIN"/>
    <property type="match status" value="1"/>
</dbReference>
<gene>
    <name evidence="2" type="ORF">CYNAS_LOCUS3377</name>
</gene>